<gene>
    <name evidence="3" type="ORF">SOIL9_32170</name>
</gene>
<feature type="compositionally biased region" description="Polar residues" evidence="1">
    <location>
        <begin position="122"/>
        <end position="132"/>
    </location>
</feature>
<feature type="region of interest" description="Disordered" evidence="1">
    <location>
        <begin position="91"/>
        <end position="213"/>
    </location>
</feature>
<name>A0A6P2D0Y6_9BACT</name>
<dbReference type="InterPro" id="IPR049331">
    <property type="entry name" value="Top1B_N_bact"/>
</dbReference>
<reference evidence="3 4" key="1">
    <citation type="submission" date="2019-05" db="EMBL/GenBank/DDBJ databases">
        <authorList>
            <consortium name="Science for Life Laboratories"/>
        </authorList>
    </citation>
    <scope>NUCLEOTIDE SEQUENCE [LARGE SCALE GENOMIC DNA]</scope>
    <source>
        <strain evidence="3">Soil9</strain>
    </source>
</reference>
<protein>
    <recommendedName>
        <fullName evidence="2">DNA topoisomerase IB N-terminal domain-containing protein</fullName>
    </recommendedName>
</protein>
<evidence type="ECO:0000313" key="3">
    <source>
        <dbReference type="EMBL" id="VTR94497.1"/>
    </source>
</evidence>
<keyword evidence="4" id="KW-1185">Reference proteome</keyword>
<proteinExistence type="predicted"/>
<dbReference type="Gene3D" id="3.30.66.10">
    <property type="entry name" value="DNA topoisomerase I domain"/>
    <property type="match status" value="1"/>
</dbReference>
<feature type="domain" description="DNA topoisomerase IB N-terminal" evidence="2">
    <location>
        <begin position="44"/>
        <end position="77"/>
    </location>
</feature>
<dbReference type="Gene3D" id="1.10.132.120">
    <property type="match status" value="1"/>
</dbReference>
<organism evidence="3 4">
    <name type="scientific">Gemmata massiliana</name>
    <dbReference type="NCBI Taxonomy" id="1210884"/>
    <lineage>
        <taxon>Bacteria</taxon>
        <taxon>Pseudomonadati</taxon>
        <taxon>Planctomycetota</taxon>
        <taxon>Planctomycetia</taxon>
        <taxon>Gemmatales</taxon>
        <taxon>Gemmataceae</taxon>
        <taxon>Gemmata</taxon>
    </lineage>
</organism>
<dbReference type="Pfam" id="PF21338">
    <property type="entry name" value="Top1B_N_bact"/>
    <property type="match status" value="1"/>
</dbReference>
<evidence type="ECO:0000256" key="1">
    <source>
        <dbReference type="SAM" id="MobiDB-lite"/>
    </source>
</evidence>
<dbReference type="AlphaFoldDB" id="A0A6P2D0Y6"/>
<evidence type="ECO:0000313" key="4">
    <source>
        <dbReference type="Proteomes" id="UP000464178"/>
    </source>
</evidence>
<feature type="compositionally biased region" description="Low complexity" evidence="1">
    <location>
        <begin position="135"/>
        <end position="149"/>
    </location>
</feature>
<evidence type="ECO:0000259" key="2">
    <source>
        <dbReference type="Pfam" id="PF21338"/>
    </source>
</evidence>
<dbReference type="InterPro" id="IPR035447">
    <property type="entry name" value="DNA_topo_I_N_sf"/>
</dbReference>
<sequence>MPKLITRKRTQKESTSPLFVFPHQGPTAPLERHQTRAEARASGYHDVDGRAVPCAATLARIRALAILPAWANVLICPVLAFRRSPSRIRTRVEPGLRRRGPSRQGARGGGEAAQPNAPARRTPSTCGRTSRSAPARCSTATSRSPAARSIGSARRERLRPPGRGRGVYREGFLHLGRGREGRNEAGRATETRNQNRGRARGAQRGARGGDRVGNTTAVCRKSYVHLRILEALTGNEFPSARARGHLSADEARVIRLLGGECPQSRTRQLGQSLMHALLSYRPCYPVTLIEAGGENGSQRVRRCRAWSFGGAPAHGPGDGDRHGRG</sequence>
<dbReference type="Proteomes" id="UP000464178">
    <property type="component" value="Chromosome"/>
</dbReference>
<feature type="compositionally biased region" description="Basic and acidic residues" evidence="1">
    <location>
        <begin position="167"/>
        <end position="190"/>
    </location>
</feature>
<dbReference type="KEGG" id="gms:SOIL9_32170"/>
<dbReference type="EMBL" id="LR593886">
    <property type="protein sequence ID" value="VTR94497.1"/>
    <property type="molecule type" value="Genomic_DNA"/>
</dbReference>
<accession>A0A6P2D0Y6</accession>